<comment type="subcellular location">
    <subcellularLocation>
        <location evidence="1">Membrane</location>
        <topology evidence="1">Single-pass type II membrane protein</topology>
    </subcellularLocation>
</comment>
<keyword evidence="3" id="KW-0735">Signal-anchor</keyword>
<dbReference type="Ensembl" id="ENSUAMT00000005579.1">
    <property type="protein sequence ID" value="ENSUAMP00000004899.1"/>
    <property type="gene ID" value="ENSUAMG00000004439.1"/>
</dbReference>
<evidence type="ECO:0000256" key="1">
    <source>
        <dbReference type="ARBA" id="ARBA00004606"/>
    </source>
</evidence>
<dbReference type="Gene3D" id="3.10.100.10">
    <property type="entry name" value="Mannose-Binding Protein A, subunit A"/>
    <property type="match status" value="1"/>
</dbReference>
<feature type="transmembrane region" description="Helical" evidence="6">
    <location>
        <begin position="65"/>
        <end position="93"/>
    </location>
</feature>
<evidence type="ECO:0000313" key="8">
    <source>
        <dbReference type="Proteomes" id="UP000291022"/>
    </source>
</evidence>
<dbReference type="AlphaFoldDB" id="A0A452QIG9"/>
<keyword evidence="8" id="KW-1185">Reference proteome</keyword>
<protein>
    <recommendedName>
        <fullName evidence="9">C-type lectin domain-containing protein</fullName>
    </recommendedName>
</protein>
<keyword evidence="2 6" id="KW-0812">Transmembrane</keyword>
<keyword evidence="4 6" id="KW-1133">Transmembrane helix</keyword>
<organism evidence="7 8">
    <name type="scientific">Ursus americanus</name>
    <name type="common">American black bear</name>
    <name type="synonym">Euarctos americanus</name>
    <dbReference type="NCBI Taxonomy" id="9643"/>
    <lineage>
        <taxon>Eukaryota</taxon>
        <taxon>Metazoa</taxon>
        <taxon>Chordata</taxon>
        <taxon>Craniata</taxon>
        <taxon>Vertebrata</taxon>
        <taxon>Euteleostomi</taxon>
        <taxon>Mammalia</taxon>
        <taxon>Eutheria</taxon>
        <taxon>Laurasiatheria</taxon>
        <taxon>Carnivora</taxon>
        <taxon>Caniformia</taxon>
        <taxon>Ursidae</taxon>
        <taxon>Ursus</taxon>
    </lineage>
</organism>
<evidence type="ECO:0000256" key="2">
    <source>
        <dbReference type="ARBA" id="ARBA00022692"/>
    </source>
</evidence>
<reference evidence="7" key="2">
    <citation type="submission" date="2025-08" db="UniProtKB">
        <authorList>
            <consortium name="Ensembl"/>
        </authorList>
    </citation>
    <scope>IDENTIFICATION</scope>
</reference>
<dbReference type="Gene3D" id="1.10.287.770">
    <property type="entry name" value="YojJ-like"/>
    <property type="match status" value="1"/>
</dbReference>
<dbReference type="InterPro" id="IPR016186">
    <property type="entry name" value="C-type_lectin-like/link_sf"/>
</dbReference>
<reference evidence="8" key="1">
    <citation type="submission" date="2016-06" db="EMBL/GenBank/DDBJ databases">
        <title>De novo assembly and RNA-Seq shows season-dependent expression and editing in black bear kidneys.</title>
        <authorList>
            <person name="Korstanje R."/>
            <person name="Srivastava A."/>
            <person name="Sarsani V.K."/>
            <person name="Sheehan S.M."/>
            <person name="Seger R.L."/>
            <person name="Barter M.E."/>
            <person name="Lindqvist C."/>
            <person name="Brody L.C."/>
            <person name="Mullikin J.C."/>
        </authorList>
    </citation>
    <scope>NUCLEOTIDE SEQUENCE [LARGE SCALE GENOMIC DNA]</scope>
</reference>
<name>A0A452QIG9_URSAM</name>
<dbReference type="GeneTree" id="ENSGT00940000154752"/>
<dbReference type="PANTHER" id="PTHR22800:SF255">
    <property type="entry name" value="C-TYPE LECTIN DOMAIN-CONTAINING PROTEIN"/>
    <property type="match status" value="1"/>
</dbReference>
<evidence type="ECO:0008006" key="9">
    <source>
        <dbReference type="Google" id="ProtNLM"/>
    </source>
</evidence>
<accession>A0A452QIG9</accession>
<dbReference type="Pfam" id="PF05473">
    <property type="entry name" value="UL45"/>
    <property type="match status" value="1"/>
</dbReference>
<dbReference type="PANTHER" id="PTHR22800">
    <property type="entry name" value="C-TYPE LECTIN PROTEINS"/>
    <property type="match status" value="1"/>
</dbReference>
<keyword evidence="5 6" id="KW-0472">Membrane</keyword>
<dbReference type="STRING" id="9643.ENSUAMP00000004899"/>
<dbReference type="Proteomes" id="UP000291022">
    <property type="component" value="Unassembled WGS sequence"/>
</dbReference>
<evidence type="ECO:0000256" key="3">
    <source>
        <dbReference type="ARBA" id="ARBA00022968"/>
    </source>
</evidence>
<evidence type="ECO:0000313" key="7">
    <source>
        <dbReference type="Ensembl" id="ENSUAMP00000004899.1"/>
    </source>
</evidence>
<evidence type="ECO:0000256" key="4">
    <source>
        <dbReference type="ARBA" id="ARBA00022989"/>
    </source>
</evidence>
<dbReference type="SUPFAM" id="SSF56436">
    <property type="entry name" value="C-type lectin-like"/>
    <property type="match status" value="1"/>
</dbReference>
<dbReference type="GO" id="GO:0002223">
    <property type="term" value="P:stimulatory C-type lectin receptor signaling pathway"/>
    <property type="evidence" value="ECO:0007669"/>
    <property type="project" value="TreeGrafter"/>
</dbReference>
<dbReference type="OMA" id="MVRFQMF"/>
<reference evidence="7" key="3">
    <citation type="submission" date="2025-09" db="UniProtKB">
        <authorList>
            <consortium name="Ensembl"/>
        </authorList>
    </citation>
    <scope>IDENTIFICATION</scope>
</reference>
<sequence length="240" mass="26759">MNNQGVTYAELNIVKNSKRQQRKAKGTKSSTSVTEQEITYAELNLQTASQDLQGNGKNSHCKGKLIAEILGIICLVLMSTVVTIAVITCKFVWIISPNLSPAYHCCPKEWLAHSNNCYYISTEKKTWNESSMSCAIKNSNLLSIDEEDMVRFQMFPSQWVFIGIMNSGSKNFVFLACLILIILTGEKKYFGDFCLSPLVSVGCQPLWHQSGLCEVKRNSRALTAMSFLGLECLLLSTPSF</sequence>
<dbReference type="GO" id="GO:0016020">
    <property type="term" value="C:membrane"/>
    <property type="evidence" value="ECO:0007669"/>
    <property type="project" value="UniProtKB-SubCell"/>
</dbReference>
<proteinExistence type="predicted"/>
<dbReference type="GO" id="GO:0045954">
    <property type="term" value="P:positive regulation of natural killer cell mediated cytotoxicity"/>
    <property type="evidence" value="ECO:0007669"/>
    <property type="project" value="TreeGrafter"/>
</dbReference>
<feature type="transmembrane region" description="Helical" evidence="6">
    <location>
        <begin position="159"/>
        <end position="183"/>
    </location>
</feature>
<dbReference type="InterPro" id="IPR050919">
    <property type="entry name" value="NKG2/CD94_NK_receptors"/>
</dbReference>
<evidence type="ECO:0000256" key="5">
    <source>
        <dbReference type="ARBA" id="ARBA00023136"/>
    </source>
</evidence>
<evidence type="ECO:0000256" key="6">
    <source>
        <dbReference type="SAM" id="Phobius"/>
    </source>
</evidence>
<dbReference type="InterPro" id="IPR016187">
    <property type="entry name" value="CTDL_fold"/>
</dbReference>